<organism evidence="3 4">
    <name type="scientific">Roseomonas gilardii</name>
    <dbReference type="NCBI Taxonomy" id="257708"/>
    <lineage>
        <taxon>Bacteria</taxon>
        <taxon>Pseudomonadati</taxon>
        <taxon>Pseudomonadota</taxon>
        <taxon>Alphaproteobacteria</taxon>
        <taxon>Acetobacterales</taxon>
        <taxon>Roseomonadaceae</taxon>
        <taxon>Roseomonas</taxon>
    </lineage>
</organism>
<sequence>MDGERLKTLRLLRGWTLQQLATALGTTPTQLSRLENGKRRLKQDWIVRISAALGVDVGDLSSDYAGPDLVERMGAASDTFAHDHRLLDYQFFAACFESTAEFYEGMRNEMQVHPMVVFKTAHDIYGMFYPLFLKDGSSPELIAAMKAYIRISWKDGREWIIRISKPEGGGYPYEVERHLQISEARQQDSRLTKKI</sequence>
<dbReference type="InterPro" id="IPR050807">
    <property type="entry name" value="TransReg_Diox_bact_type"/>
</dbReference>
<dbReference type="PANTHER" id="PTHR46797">
    <property type="entry name" value="HTH-TYPE TRANSCRIPTIONAL REGULATOR"/>
    <property type="match status" value="1"/>
</dbReference>
<evidence type="ECO:0000256" key="1">
    <source>
        <dbReference type="ARBA" id="ARBA00023125"/>
    </source>
</evidence>
<dbReference type="InterPro" id="IPR010982">
    <property type="entry name" value="Lambda_DNA-bd_dom_sf"/>
</dbReference>
<reference evidence="3 4" key="1">
    <citation type="journal article" date="2019" name="Microb. Pathog.">
        <title>Comparison of VITEK 2, MALDI-TOF MS, 16S rRNA gene sequencing, and whole-genome sequencing for identification of Roseomonas mucosa.</title>
        <authorList>
            <person name="Rudolph W.W."/>
            <person name="Gunzer F."/>
            <person name="Trauth M."/>
            <person name="Bunk B."/>
            <person name="Bigge R."/>
            <person name="Schrottner P."/>
        </authorList>
    </citation>
    <scope>NUCLEOTIDE SEQUENCE [LARGE SCALE GENOMIC DNA]</scope>
    <source>
        <strain evidence="3 4">DSM 103800</strain>
    </source>
</reference>
<evidence type="ECO:0000259" key="2">
    <source>
        <dbReference type="PROSITE" id="PS50943"/>
    </source>
</evidence>
<dbReference type="Pfam" id="PF01381">
    <property type="entry name" value="HTH_3"/>
    <property type="match status" value="1"/>
</dbReference>
<accession>A0ABU3MBF9</accession>
<dbReference type="CDD" id="cd00093">
    <property type="entry name" value="HTH_XRE"/>
    <property type="match status" value="1"/>
</dbReference>
<comment type="caution">
    <text evidence="3">The sequence shown here is derived from an EMBL/GenBank/DDBJ whole genome shotgun (WGS) entry which is preliminary data.</text>
</comment>
<feature type="domain" description="HTH cro/C1-type" evidence="2">
    <location>
        <begin position="6"/>
        <end position="60"/>
    </location>
</feature>
<protein>
    <submittedName>
        <fullName evidence="3">Helix-turn-helix transcriptional regulator</fullName>
    </submittedName>
</protein>
<keyword evidence="1" id="KW-0238">DNA-binding</keyword>
<gene>
    <name evidence="3" type="ORF">RQ831_03890</name>
</gene>
<dbReference type="SMART" id="SM00530">
    <property type="entry name" value="HTH_XRE"/>
    <property type="match status" value="1"/>
</dbReference>
<proteinExistence type="predicted"/>
<dbReference type="PROSITE" id="PS50943">
    <property type="entry name" value="HTH_CROC1"/>
    <property type="match status" value="1"/>
</dbReference>
<dbReference type="Proteomes" id="UP001258945">
    <property type="component" value="Unassembled WGS sequence"/>
</dbReference>
<dbReference type="EMBL" id="JAVVDO010000004">
    <property type="protein sequence ID" value="MDT8330182.1"/>
    <property type="molecule type" value="Genomic_DNA"/>
</dbReference>
<dbReference type="PANTHER" id="PTHR46797:SF1">
    <property type="entry name" value="METHYLPHOSPHONATE SYNTHASE"/>
    <property type="match status" value="1"/>
</dbReference>
<keyword evidence="4" id="KW-1185">Reference proteome</keyword>
<dbReference type="RefSeq" id="WP_314280366.1">
    <property type="nucleotide sequence ID" value="NZ_JAVVDO010000004.1"/>
</dbReference>
<name>A0ABU3MBF9_9PROT</name>
<dbReference type="Gene3D" id="1.10.260.40">
    <property type="entry name" value="lambda repressor-like DNA-binding domains"/>
    <property type="match status" value="1"/>
</dbReference>
<dbReference type="InterPro" id="IPR001387">
    <property type="entry name" value="Cro/C1-type_HTH"/>
</dbReference>
<dbReference type="SUPFAM" id="SSF47413">
    <property type="entry name" value="lambda repressor-like DNA-binding domains"/>
    <property type="match status" value="1"/>
</dbReference>
<evidence type="ECO:0000313" key="3">
    <source>
        <dbReference type="EMBL" id="MDT8330182.1"/>
    </source>
</evidence>
<evidence type="ECO:0000313" key="4">
    <source>
        <dbReference type="Proteomes" id="UP001258945"/>
    </source>
</evidence>